<dbReference type="AlphaFoldDB" id="A0A8S1F6E0"/>
<keyword evidence="5" id="KW-0067">ATP-binding</keyword>
<dbReference type="InterPro" id="IPR014014">
    <property type="entry name" value="RNA_helicase_DEAD_Q_motif"/>
</dbReference>
<dbReference type="SUPFAM" id="SSF55920">
    <property type="entry name" value="Creatinase/aminopeptidase"/>
    <property type="match status" value="1"/>
</dbReference>
<dbReference type="EC" id="3.6.4.13" evidence="1"/>
<feature type="domain" description="DEAD-box RNA helicase Q" evidence="10">
    <location>
        <begin position="22"/>
        <end position="50"/>
    </location>
</feature>
<proteinExistence type="predicted"/>
<dbReference type="GO" id="GO:0003724">
    <property type="term" value="F:RNA helicase activity"/>
    <property type="evidence" value="ECO:0007669"/>
    <property type="project" value="UniProtKB-EC"/>
</dbReference>
<feature type="domain" description="Helicase C-terminal" evidence="9">
    <location>
        <begin position="249"/>
        <end position="399"/>
    </location>
</feature>
<organism evidence="11 12">
    <name type="scientific">Caenorhabditis bovis</name>
    <dbReference type="NCBI Taxonomy" id="2654633"/>
    <lineage>
        <taxon>Eukaryota</taxon>
        <taxon>Metazoa</taxon>
        <taxon>Ecdysozoa</taxon>
        <taxon>Nematoda</taxon>
        <taxon>Chromadorea</taxon>
        <taxon>Rhabditida</taxon>
        <taxon>Rhabditina</taxon>
        <taxon>Rhabditomorpha</taxon>
        <taxon>Rhabditoidea</taxon>
        <taxon>Rhabditidae</taxon>
        <taxon>Peloderinae</taxon>
        <taxon>Caenorhabditis</taxon>
    </lineage>
</organism>
<dbReference type="EMBL" id="CADEPM010000008">
    <property type="protein sequence ID" value="CAB3409421.1"/>
    <property type="molecule type" value="Genomic_DNA"/>
</dbReference>
<dbReference type="SUPFAM" id="SSF52540">
    <property type="entry name" value="P-loop containing nucleoside triphosphate hydrolases"/>
    <property type="match status" value="1"/>
</dbReference>
<keyword evidence="12" id="KW-1185">Reference proteome</keyword>
<dbReference type="InterPro" id="IPR011545">
    <property type="entry name" value="DEAD/DEAH_box_helicase_dom"/>
</dbReference>
<dbReference type="GO" id="GO:0003676">
    <property type="term" value="F:nucleic acid binding"/>
    <property type="evidence" value="ECO:0007669"/>
    <property type="project" value="InterPro"/>
</dbReference>
<keyword evidence="3" id="KW-0378">Hydrolase</keyword>
<dbReference type="InterPro" id="IPR027417">
    <property type="entry name" value="P-loop_NTPase"/>
</dbReference>
<accession>A0A8S1F6E0</accession>
<name>A0A8S1F6E0_9PELO</name>
<dbReference type="GO" id="GO:0005524">
    <property type="term" value="F:ATP binding"/>
    <property type="evidence" value="ECO:0007669"/>
    <property type="project" value="UniProtKB-KW"/>
</dbReference>
<evidence type="ECO:0000259" key="9">
    <source>
        <dbReference type="PROSITE" id="PS51194"/>
    </source>
</evidence>
<dbReference type="Pfam" id="PF00271">
    <property type="entry name" value="Helicase_C"/>
    <property type="match status" value="1"/>
</dbReference>
<comment type="caution">
    <text evidence="11">The sequence shown here is derived from an EMBL/GenBank/DDBJ whole genome shotgun (WGS) entry which is preliminary data.</text>
</comment>
<dbReference type="Gene3D" id="3.90.230.10">
    <property type="entry name" value="Creatinase/methionine aminopeptidase superfamily"/>
    <property type="match status" value="1"/>
</dbReference>
<dbReference type="InterPro" id="IPR036005">
    <property type="entry name" value="Creatinase/aminopeptidase-like"/>
</dbReference>
<dbReference type="InterPro" id="IPR001650">
    <property type="entry name" value="Helicase_C-like"/>
</dbReference>
<feature type="region of interest" description="Disordered" evidence="7">
    <location>
        <begin position="466"/>
        <end position="495"/>
    </location>
</feature>
<evidence type="ECO:0000259" key="10">
    <source>
        <dbReference type="PROSITE" id="PS51195"/>
    </source>
</evidence>
<dbReference type="PANTHER" id="PTHR47958">
    <property type="entry name" value="ATP-DEPENDENT RNA HELICASE DBP3"/>
    <property type="match status" value="1"/>
</dbReference>
<dbReference type="CDD" id="cd18787">
    <property type="entry name" value="SF2_C_DEAD"/>
    <property type="match status" value="1"/>
</dbReference>
<feature type="region of interest" description="Disordered" evidence="7">
    <location>
        <begin position="819"/>
        <end position="887"/>
    </location>
</feature>
<dbReference type="SMART" id="SM00490">
    <property type="entry name" value="HELICc"/>
    <property type="match status" value="1"/>
</dbReference>
<evidence type="ECO:0000256" key="4">
    <source>
        <dbReference type="ARBA" id="ARBA00022806"/>
    </source>
</evidence>
<evidence type="ECO:0000256" key="5">
    <source>
        <dbReference type="ARBA" id="ARBA00022840"/>
    </source>
</evidence>
<evidence type="ECO:0000259" key="8">
    <source>
        <dbReference type="PROSITE" id="PS51192"/>
    </source>
</evidence>
<gene>
    <name evidence="11" type="ORF">CBOVIS_LOCUS11076</name>
</gene>
<dbReference type="InterPro" id="IPR014001">
    <property type="entry name" value="Helicase_ATP-bd"/>
</dbReference>
<keyword evidence="4" id="KW-0347">Helicase</keyword>
<feature type="region of interest" description="Disordered" evidence="7">
    <location>
        <begin position="580"/>
        <end position="613"/>
    </location>
</feature>
<dbReference type="PROSITE" id="PS00039">
    <property type="entry name" value="DEAD_ATP_HELICASE"/>
    <property type="match status" value="1"/>
</dbReference>
<dbReference type="Gene3D" id="3.40.50.300">
    <property type="entry name" value="P-loop containing nucleotide triphosphate hydrolases"/>
    <property type="match status" value="2"/>
</dbReference>
<dbReference type="InterPro" id="IPR000629">
    <property type="entry name" value="RNA-helicase_DEAD-box_CS"/>
</dbReference>
<evidence type="ECO:0000256" key="7">
    <source>
        <dbReference type="SAM" id="MobiDB-lite"/>
    </source>
</evidence>
<dbReference type="OrthoDB" id="7848262at2759"/>
<keyword evidence="2" id="KW-0547">Nucleotide-binding</keyword>
<dbReference type="Pfam" id="PF00270">
    <property type="entry name" value="DEAD"/>
    <property type="match status" value="1"/>
</dbReference>
<feature type="compositionally biased region" description="Basic residues" evidence="7">
    <location>
        <begin position="595"/>
        <end position="607"/>
    </location>
</feature>
<feature type="region of interest" description="Disordered" evidence="7">
    <location>
        <begin position="905"/>
        <end position="929"/>
    </location>
</feature>
<dbReference type="InterPro" id="IPR000994">
    <property type="entry name" value="Pept_M24"/>
</dbReference>
<evidence type="ECO:0000313" key="12">
    <source>
        <dbReference type="Proteomes" id="UP000494206"/>
    </source>
</evidence>
<dbReference type="PROSITE" id="PS51192">
    <property type="entry name" value="HELICASE_ATP_BIND_1"/>
    <property type="match status" value="1"/>
</dbReference>
<evidence type="ECO:0000256" key="2">
    <source>
        <dbReference type="ARBA" id="ARBA00022741"/>
    </source>
</evidence>
<feature type="compositionally biased region" description="Basic and acidic residues" evidence="7">
    <location>
        <begin position="466"/>
        <end position="480"/>
    </location>
</feature>
<feature type="compositionally biased region" description="Basic and acidic residues" evidence="7">
    <location>
        <begin position="849"/>
        <end position="863"/>
    </location>
</feature>
<sequence length="1093" mass="124859">MNFDEIFEIVDRGKSADVITQSSFESLMISPTTLQRLRTHGYNTPSPVQEKAIPVGLVGRDMLVQAKSGTGKTLVFAVLAVENVDPKRRAIQKLIIAPTREIAFQIKETMRKIAPKDARLNVFVGGTNLKDDEQILKTRPPHIVIGTAGRLCQLVNKKLLDLSHIDLFVLDEADKLMDDCFQDDIHFLISCLPPMRQVAVFSATYPRELDKLLASFLRDAAFVRFNSEDVQLVGIKQYVITDCSPMSTALPALLGKIQFSQALVFCDSVDKCQPTCSTLVKSGFEAAYISSAMPQKERQAAIDKLRNYHVKVLVSSDLTSRGIDADRVNLVVNIDSAIDPETYFHRIGRAARFGGQGAAVTLLETAGSARCFRAMASKGKINVKLAKIDELPYNLTTNFSFHECCPPFVDLKKKCSNNAYLNNMPTREEAVEKLAEERNFEDVVYKYDREKIMGLKPFASTSFAESLKKKDKENESDKENQNQNEDEVEEHKKSYEEELKSLKNALSMPKNNEKAENVTTDETVEVKPKYKFVPTRQKANKKFYMRGELLRIRDSVDADGWKAFAESKYDLKEDPFILAPVQENESQEPVEEQKKKKPAKKSKKKNEKKTQKNEVEKVYNDGVLRYNRAEMIKIQTDVPKKAWIPFIKSKYDTSEEPWELDQHLRCSFEERLRRIRAREKAERKKVLEDRKKARLERPQIFSSGRNAVVIEIQEDSFRTYSERIRREFEEFKIENADKEARKERVGPAVPERDPPAVWEYRCHIYAERIAQIEKMLVYDVDLKNELRAESGDQTEREAVKEFVETSIQTDEVEIAKKTLDELNIGEESSQEEDEESIREPVESDENDYYELRDTAEQYRRNVDFRTMPPANKKGGKKGGNNAKSAPVDEDFDAILAELDLQDKKTAEKEAKKKPNKKGGKANEPASVAAEVPVEKKNEWLAEIEAMIPIDEQFPDGKYPVSKDISNYYLKGKDGRVATDRETKEEKKALDMSYEEVWQDYRRSAEAHRQVRKYVNSWIKPGMSMIEICERLEATSRRLIKENGLEAGLAFPTGCSLNHCAAHYTPNAGDTTVLQYGDVCKVCRFFLIANNCNK</sequence>
<dbReference type="Proteomes" id="UP000494206">
    <property type="component" value="Unassembled WGS sequence"/>
</dbReference>
<dbReference type="GO" id="GO:0043186">
    <property type="term" value="C:P granule"/>
    <property type="evidence" value="ECO:0007669"/>
    <property type="project" value="UniProtKB-ARBA"/>
</dbReference>
<dbReference type="Pfam" id="PF00557">
    <property type="entry name" value="Peptidase_M24"/>
    <property type="match status" value="1"/>
</dbReference>
<feature type="short sequence motif" description="Q motif" evidence="6">
    <location>
        <begin position="22"/>
        <end position="50"/>
    </location>
</feature>
<dbReference type="PROSITE" id="PS51195">
    <property type="entry name" value="Q_MOTIF"/>
    <property type="match status" value="1"/>
</dbReference>
<dbReference type="GO" id="GO:0016787">
    <property type="term" value="F:hydrolase activity"/>
    <property type="evidence" value="ECO:0007669"/>
    <property type="project" value="UniProtKB-KW"/>
</dbReference>
<dbReference type="PROSITE" id="PS51194">
    <property type="entry name" value="HELICASE_CTER"/>
    <property type="match status" value="1"/>
</dbReference>
<dbReference type="SMART" id="SM00487">
    <property type="entry name" value="DEXDc"/>
    <property type="match status" value="1"/>
</dbReference>
<evidence type="ECO:0000256" key="6">
    <source>
        <dbReference type="PROSITE-ProRule" id="PRU00552"/>
    </source>
</evidence>
<evidence type="ECO:0000313" key="11">
    <source>
        <dbReference type="EMBL" id="CAB3409421.1"/>
    </source>
</evidence>
<evidence type="ECO:0000256" key="3">
    <source>
        <dbReference type="ARBA" id="ARBA00022801"/>
    </source>
</evidence>
<evidence type="ECO:0000256" key="1">
    <source>
        <dbReference type="ARBA" id="ARBA00012552"/>
    </source>
</evidence>
<feature type="domain" description="Helicase ATP-binding" evidence="8">
    <location>
        <begin position="53"/>
        <end position="223"/>
    </location>
</feature>
<reference evidence="11 12" key="1">
    <citation type="submission" date="2020-04" db="EMBL/GenBank/DDBJ databases">
        <authorList>
            <person name="Laetsch R D."/>
            <person name="Stevens L."/>
            <person name="Kumar S."/>
            <person name="Blaxter L. M."/>
        </authorList>
    </citation>
    <scope>NUCLEOTIDE SEQUENCE [LARGE SCALE GENOMIC DNA]</scope>
</reference>
<feature type="compositionally biased region" description="Acidic residues" evidence="7">
    <location>
        <begin position="828"/>
        <end position="848"/>
    </location>
</feature>
<protein>
    <recommendedName>
        <fullName evidence="1">RNA helicase</fullName>
        <ecNumber evidence="1">3.6.4.13</ecNumber>
    </recommendedName>
</protein>